<proteinExistence type="inferred from homology"/>
<feature type="binding site" evidence="6">
    <location>
        <begin position="186"/>
        <end position="191"/>
    </location>
    <ligand>
        <name>NAD(+)</name>
        <dbReference type="ChEBI" id="CHEBI:57540"/>
    </ligand>
</feature>
<protein>
    <recommendedName>
        <fullName evidence="6">NAD kinase</fullName>
        <ecNumber evidence="6">2.7.1.23</ecNumber>
    </recommendedName>
    <alternativeName>
        <fullName evidence="6">ATP-dependent NAD kinase</fullName>
    </alternativeName>
</protein>
<feature type="binding site" evidence="6">
    <location>
        <position position="210"/>
    </location>
    <ligand>
        <name>NAD(+)</name>
        <dbReference type="ChEBI" id="CHEBI:57540"/>
    </ligand>
</feature>
<comment type="caution">
    <text evidence="7">The sequence shown here is derived from an EMBL/GenBank/DDBJ whole genome shotgun (WGS) entry which is preliminary data.</text>
</comment>
<feature type="binding site" evidence="6">
    <location>
        <position position="175"/>
    </location>
    <ligand>
        <name>NAD(+)</name>
        <dbReference type="ChEBI" id="CHEBI:57540"/>
    </ligand>
</feature>
<dbReference type="Gene3D" id="2.60.200.30">
    <property type="entry name" value="Probable inorganic polyphosphate/atp-NAD kinase, domain 2"/>
    <property type="match status" value="1"/>
</dbReference>
<evidence type="ECO:0000313" key="7">
    <source>
        <dbReference type="EMBL" id="MFC4299870.1"/>
    </source>
</evidence>
<dbReference type="Pfam" id="PF01513">
    <property type="entry name" value="NAD_kinase"/>
    <property type="match status" value="1"/>
</dbReference>
<gene>
    <name evidence="6" type="primary">nadK</name>
    <name evidence="7" type="ORF">ACFO0J_17650</name>
</gene>
<keyword evidence="6" id="KW-0067">ATP-binding</keyword>
<keyword evidence="3 6" id="KW-0521">NADP</keyword>
<evidence type="ECO:0000256" key="4">
    <source>
        <dbReference type="ARBA" id="ARBA00023027"/>
    </source>
</evidence>
<keyword evidence="6" id="KW-0547">Nucleotide-binding</keyword>
<evidence type="ECO:0000256" key="6">
    <source>
        <dbReference type="HAMAP-Rule" id="MF_00361"/>
    </source>
</evidence>
<reference evidence="8" key="1">
    <citation type="journal article" date="2019" name="Int. J. Syst. Evol. Microbiol.">
        <title>The Global Catalogue of Microorganisms (GCM) 10K type strain sequencing project: providing services to taxonomists for standard genome sequencing and annotation.</title>
        <authorList>
            <consortium name="The Broad Institute Genomics Platform"/>
            <consortium name="The Broad Institute Genome Sequencing Center for Infectious Disease"/>
            <person name="Wu L."/>
            <person name="Ma J."/>
        </authorList>
    </citation>
    <scope>NUCLEOTIDE SEQUENCE [LARGE SCALE GENOMIC DNA]</scope>
    <source>
        <strain evidence="8">CGMCC 1.19029</strain>
    </source>
</reference>
<dbReference type="InterPro" id="IPR016064">
    <property type="entry name" value="NAD/diacylglycerol_kinase_sf"/>
</dbReference>
<organism evidence="7 8">
    <name type="scientific">Castellaniella hirudinis</name>
    <dbReference type="NCBI Taxonomy" id="1144617"/>
    <lineage>
        <taxon>Bacteria</taxon>
        <taxon>Pseudomonadati</taxon>
        <taxon>Pseudomonadota</taxon>
        <taxon>Betaproteobacteria</taxon>
        <taxon>Burkholderiales</taxon>
        <taxon>Alcaligenaceae</taxon>
        <taxon>Castellaniella</taxon>
    </lineage>
</organism>
<dbReference type="Proteomes" id="UP001595756">
    <property type="component" value="Unassembled WGS sequence"/>
</dbReference>
<name>A0ABV8S4G9_9BURK</name>
<keyword evidence="6" id="KW-0963">Cytoplasm</keyword>
<feature type="binding site" evidence="6">
    <location>
        <begin position="71"/>
        <end position="72"/>
    </location>
    <ligand>
        <name>NAD(+)</name>
        <dbReference type="ChEBI" id="CHEBI:57540"/>
    </ligand>
</feature>
<feature type="binding site" evidence="6">
    <location>
        <position position="173"/>
    </location>
    <ligand>
        <name>NAD(+)</name>
        <dbReference type="ChEBI" id="CHEBI:57540"/>
    </ligand>
</feature>
<feature type="binding site" evidence="6">
    <location>
        <position position="248"/>
    </location>
    <ligand>
        <name>NAD(+)</name>
        <dbReference type="ChEBI" id="CHEBI:57540"/>
    </ligand>
</feature>
<comment type="function">
    <text evidence="6">Involved in the regulation of the intracellular balance of NAD and NADP, and is a key enzyme in the biosynthesis of NADP. Catalyzes specifically the phosphorylation on 2'-hydroxyl of the adenosine moiety of NAD to yield NADP.</text>
</comment>
<dbReference type="Gene3D" id="3.40.50.10330">
    <property type="entry name" value="Probable inorganic polyphosphate/atp-NAD kinase, domain 1"/>
    <property type="match status" value="1"/>
</dbReference>
<comment type="catalytic activity">
    <reaction evidence="5 6">
        <text>NAD(+) + ATP = ADP + NADP(+) + H(+)</text>
        <dbReference type="Rhea" id="RHEA:18629"/>
        <dbReference type="ChEBI" id="CHEBI:15378"/>
        <dbReference type="ChEBI" id="CHEBI:30616"/>
        <dbReference type="ChEBI" id="CHEBI:57540"/>
        <dbReference type="ChEBI" id="CHEBI:58349"/>
        <dbReference type="ChEBI" id="CHEBI:456216"/>
        <dbReference type="EC" id="2.7.1.23"/>
    </reaction>
</comment>
<dbReference type="GO" id="GO:0003951">
    <property type="term" value="F:NAD+ kinase activity"/>
    <property type="evidence" value="ECO:0007669"/>
    <property type="project" value="UniProtKB-EC"/>
</dbReference>
<keyword evidence="1 6" id="KW-0808">Transferase</keyword>
<dbReference type="InterPro" id="IPR017438">
    <property type="entry name" value="ATP-NAD_kinase_N"/>
</dbReference>
<dbReference type="PANTHER" id="PTHR20275:SF0">
    <property type="entry name" value="NAD KINASE"/>
    <property type="match status" value="1"/>
</dbReference>
<keyword evidence="4 6" id="KW-0520">NAD</keyword>
<dbReference type="Pfam" id="PF20143">
    <property type="entry name" value="NAD_kinase_C"/>
    <property type="match status" value="1"/>
</dbReference>
<comment type="similarity">
    <text evidence="6">Belongs to the NAD kinase family.</text>
</comment>
<keyword evidence="8" id="KW-1185">Reference proteome</keyword>
<evidence type="ECO:0000256" key="5">
    <source>
        <dbReference type="ARBA" id="ARBA00047925"/>
    </source>
</evidence>
<dbReference type="HAMAP" id="MF_00361">
    <property type="entry name" value="NAD_kinase"/>
    <property type="match status" value="1"/>
</dbReference>
<evidence type="ECO:0000256" key="2">
    <source>
        <dbReference type="ARBA" id="ARBA00022777"/>
    </source>
</evidence>
<dbReference type="SUPFAM" id="SSF111331">
    <property type="entry name" value="NAD kinase/diacylglycerol kinase-like"/>
    <property type="match status" value="1"/>
</dbReference>
<dbReference type="EC" id="2.7.1.23" evidence="6"/>
<comment type="subcellular location">
    <subcellularLocation>
        <location evidence="6">Cytoplasm</location>
    </subcellularLocation>
</comment>
<feature type="active site" description="Proton acceptor" evidence="6">
    <location>
        <position position="71"/>
    </location>
</feature>
<dbReference type="InterPro" id="IPR002504">
    <property type="entry name" value="NADK"/>
</dbReference>
<comment type="cofactor">
    <cofactor evidence="6">
        <name>a divalent metal cation</name>
        <dbReference type="ChEBI" id="CHEBI:60240"/>
    </cofactor>
</comment>
<evidence type="ECO:0000256" key="3">
    <source>
        <dbReference type="ARBA" id="ARBA00022857"/>
    </source>
</evidence>
<evidence type="ECO:0000313" key="8">
    <source>
        <dbReference type="Proteomes" id="UP001595756"/>
    </source>
</evidence>
<sequence>MHFKTVALIGRHQDSGMDAPLRRLGQALSAAGCTILIEAETGRNTGVADFQLASYEDIGTRADLAIIMGGDGTMLAAARQLATSGVAMIGINHGRLGFITDIPLGSADEAITRVLNGAFVQDERMLLEGRVMRGDETIFSGLALNDVIINRAGRGGMIELRVECNGAFMHSQRADGLIIATPTGSTAYALSAGGPILHPQVNALVLVPVAPQTLSNRPITLPDDSVLNITIRALGRVESGASVHFDMQALSNCQEGDRIDVRRSPHRVRFLHPQGYSYFSTLRSKLNWNRMLHPWDEPDQ</sequence>
<comment type="caution">
    <text evidence="6">Lacks conserved residue(s) required for the propagation of feature annotation.</text>
</comment>
<dbReference type="PANTHER" id="PTHR20275">
    <property type="entry name" value="NAD KINASE"/>
    <property type="match status" value="1"/>
</dbReference>
<keyword evidence="2 6" id="KW-0418">Kinase</keyword>
<dbReference type="RefSeq" id="WP_376814407.1">
    <property type="nucleotide sequence ID" value="NZ_JBHSDY010000012.1"/>
</dbReference>
<dbReference type="EMBL" id="JBHSDY010000012">
    <property type="protein sequence ID" value="MFC4299870.1"/>
    <property type="molecule type" value="Genomic_DNA"/>
</dbReference>
<feature type="binding site" evidence="6">
    <location>
        <begin position="145"/>
        <end position="146"/>
    </location>
    <ligand>
        <name>NAD(+)</name>
        <dbReference type="ChEBI" id="CHEBI:57540"/>
    </ligand>
</feature>
<evidence type="ECO:0000256" key="1">
    <source>
        <dbReference type="ARBA" id="ARBA00022679"/>
    </source>
</evidence>
<dbReference type="NCBIfam" id="NF002561">
    <property type="entry name" value="PRK02155.1"/>
    <property type="match status" value="1"/>
</dbReference>
<dbReference type="InterPro" id="IPR017437">
    <property type="entry name" value="ATP-NAD_kinase_PpnK-typ_C"/>
</dbReference>
<accession>A0ABV8S4G9</accession>